<feature type="domain" description="SF4 helicase" evidence="13">
    <location>
        <begin position="186"/>
        <end position="454"/>
    </location>
</feature>
<evidence type="ECO:0000256" key="8">
    <source>
        <dbReference type="ARBA" id="ARBA00023125"/>
    </source>
</evidence>
<evidence type="ECO:0000256" key="5">
    <source>
        <dbReference type="ARBA" id="ARBA00022801"/>
    </source>
</evidence>
<dbReference type="Gene3D" id="1.10.860.10">
    <property type="entry name" value="DNAb Helicase, Chain A"/>
    <property type="match status" value="1"/>
</dbReference>
<dbReference type="InterPro" id="IPR036185">
    <property type="entry name" value="DNA_heli_DnaB-like_N_sf"/>
</dbReference>
<keyword evidence="15" id="KW-1185">Reference proteome</keyword>
<keyword evidence="2 12" id="KW-0639">Primosome</keyword>
<dbReference type="PANTHER" id="PTHR30153">
    <property type="entry name" value="REPLICATIVE DNA HELICASE DNAB"/>
    <property type="match status" value="1"/>
</dbReference>
<gene>
    <name evidence="14" type="ORF">AKJ08_2318</name>
</gene>
<dbReference type="GO" id="GO:0006269">
    <property type="term" value="P:DNA replication, synthesis of primer"/>
    <property type="evidence" value="ECO:0007669"/>
    <property type="project" value="UniProtKB-UniRule"/>
</dbReference>
<dbReference type="GO" id="GO:1990077">
    <property type="term" value="C:primosome complex"/>
    <property type="evidence" value="ECO:0007669"/>
    <property type="project" value="UniProtKB-UniRule"/>
</dbReference>
<dbReference type="GO" id="GO:0005524">
    <property type="term" value="F:ATP binding"/>
    <property type="evidence" value="ECO:0007669"/>
    <property type="project" value="UniProtKB-UniRule"/>
</dbReference>
<dbReference type="GO" id="GO:0016887">
    <property type="term" value="F:ATP hydrolysis activity"/>
    <property type="evidence" value="ECO:0007669"/>
    <property type="project" value="RHEA"/>
</dbReference>
<dbReference type="InterPro" id="IPR007692">
    <property type="entry name" value="DNA_helicase_DnaB"/>
</dbReference>
<evidence type="ECO:0000256" key="1">
    <source>
        <dbReference type="ARBA" id="ARBA00008428"/>
    </source>
</evidence>
<dbReference type="InterPro" id="IPR007694">
    <property type="entry name" value="DNA_helicase_DnaB-like_C"/>
</dbReference>
<dbReference type="SMART" id="SM00382">
    <property type="entry name" value="AAA"/>
    <property type="match status" value="1"/>
</dbReference>
<evidence type="ECO:0000256" key="7">
    <source>
        <dbReference type="ARBA" id="ARBA00022840"/>
    </source>
</evidence>
<dbReference type="InterPro" id="IPR003593">
    <property type="entry name" value="AAA+_ATPase"/>
</dbReference>
<dbReference type="OrthoDB" id="9773982at2"/>
<dbReference type="PROSITE" id="PS51199">
    <property type="entry name" value="SF4_HELICASE"/>
    <property type="match status" value="1"/>
</dbReference>
<dbReference type="PATRIC" id="fig|1391653.3.peg.2417"/>
<evidence type="ECO:0000256" key="11">
    <source>
        <dbReference type="NCBIfam" id="TIGR00665"/>
    </source>
</evidence>
<dbReference type="Pfam" id="PF00772">
    <property type="entry name" value="DnaB"/>
    <property type="match status" value="1"/>
</dbReference>
<dbReference type="GO" id="GO:0005829">
    <property type="term" value="C:cytosol"/>
    <property type="evidence" value="ECO:0007669"/>
    <property type="project" value="TreeGrafter"/>
</dbReference>
<dbReference type="EC" id="5.6.2.3" evidence="11 12"/>
<evidence type="ECO:0000256" key="10">
    <source>
        <dbReference type="ARBA" id="ARBA00048954"/>
    </source>
</evidence>
<dbReference type="InterPro" id="IPR027417">
    <property type="entry name" value="P-loop_NTPase"/>
</dbReference>
<dbReference type="InterPro" id="IPR016136">
    <property type="entry name" value="DNA_helicase_N/primase_C"/>
</dbReference>
<evidence type="ECO:0000256" key="2">
    <source>
        <dbReference type="ARBA" id="ARBA00022515"/>
    </source>
</evidence>
<proteinExistence type="inferred from homology"/>
<dbReference type="GO" id="GO:0003677">
    <property type="term" value="F:DNA binding"/>
    <property type="evidence" value="ECO:0007669"/>
    <property type="project" value="UniProtKB-UniRule"/>
</dbReference>
<keyword evidence="9" id="KW-0413">Isomerase</keyword>
<keyword evidence="6 12" id="KW-0347">Helicase</keyword>
<dbReference type="Pfam" id="PF03796">
    <property type="entry name" value="DnaB_C"/>
    <property type="match status" value="1"/>
</dbReference>
<evidence type="ECO:0000313" key="15">
    <source>
        <dbReference type="Proteomes" id="UP000055590"/>
    </source>
</evidence>
<keyword evidence="5 12" id="KW-0378">Hydrolase</keyword>
<accession>A0A0K1PET9</accession>
<dbReference type="CDD" id="cd00984">
    <property type="entry name" value="DnaB_C"/>
    <property type="match status" value="1"/>
</dbReference>
<dbReference type="GO" id="GO:0043139">
    <property type="term" value="F:5'-3' DNA helicase activity"/>
    <property type="evidence" value="ECO:0007669"/>
    <property type="project" value="UniProtKB-EC"/>
</dbReference>
<evidence type="ECO:0000256" key="9">
    <source>
        <dbReference type="ARBA" id="ARBA00023235"/>
    </source>
</evidence>
<comment type="catalytic activity">
    <reaction evidence="10 12">
        <text>ATP + H2O = ADP + phosphate + H(+)</text>
        <dbReference type="Rhea" id="RHEA:13065"/>
        <dbReference type="ChEBI" id="CHEBI:15377"/>
        <dbReference type="ChEBI" id="CHEBI:15378"/>
        <dbReference type="ChEBI" id="CHEBI:30616"/>
        <dbReference type="ChEBI" id="CHEBI:43474"/>
        <dbReference type="ChEBI" id="CHEBI:456216"/>
        <dbReference type="EC" id="5.6.2.3"/>
    </reaction>
</comment>
<keyword evidence="3 12" id="KW-0235">DNA replication</keyword>
<protein>
    <recommendedName>
        <fullName evidence="11 12">Replicative DNA helicase</fullName>
        <ecNumber evidence="11 12">5.6.2.3</ecNumber>
    </recommendedName>
</protein>
<keyword evidence="8 12" id="KW-0238">DNA-binding</keyword>
<comment type="function">
    <text evidence="12">The main replicative DNA helicase, it participates in initiation and elongation during chromosome replication. Travels ahead of the DNA replisome, separating dsDNA into templates for DNA synthesis. A processive ATP-dependent 5'-3' DNA helicase it has DNA-dependent ATPase activity.</text>
</comment>
<name>A0A0K1PET9_9BACT</name>
<evidence type="ECO:0000313" key="14">
    <source>
        <dbReference type="EMBL" id="AKU91931.1"/>
    </source>
</evidence>
<dbReference type="RefSeq" id="WP_082343079.1">
    <property type="nucleotide sequence ID" value="NZ_CP012332.1"/>
</dbReference>
<keyword evidence="7 12" id="KW-0067">ATP-binding</keyword>
<evidence type="ECO:0000256" key="12">
    <source>
        <dbReference type="RuleBase" id="RU362085"/>
    </source>
</evidence>
<organism evidence="14 15">
    <name type="scientific">Vulgatibacter incomptus</name>
    <dbReference type="NCBI Taxonomy" id="1391653"/>
    <lineage>
        <taxon>Bacteria</taxon>
        <taxon>Pseudomonadati</taxon>
        <taxon>Myxococcota</taxon>
        <taxon>Myxococcia</taxon>
        <taxon>Myxococcales</taxon>
        <taxon>Cystobacterineae</taxon>
        <taxon>Vulgatibacteraceae</taxon>
        <taxon>Vulgatibacter</taxon>
    </lineage>
</organism>
<evidence type="ECO:0000256" key="3">
    <source>
        <dbReference type="ARBA" id="ARBA00022705"/>
    </source>
</evidence>
<dbReference type="AlphaFoldDB" id="A0A0K1PET9"/>
<dbReference type="InterPro" id="IPR007693">
    <property type="entry name" value="DNA_helicase_DnaB-like_N"/>
</dbReference>
<dbReference type="EMBL" id="CP012332">
    <property type="protein sequence ID" value="AKU91931.1"/>
    <property type="molecule type" value="Genomic_DNA"/>
</dbReference>
<dbReference type="SUPFAM" id="SSF52540">
    <property type="entry name" value="P-loop containing nucleoside triphosphate hydrolases"/>
    <property type="match status" value="1"/>
</dbReference>
<dbReference type="STRING" id="1391653.AKJ08_2318"/>
<evidence type="ECO:0000259" key="13">
    <source>
        <dbReference type="PROSITE" id="PS51199"/>
    </source>
</evidence>
<sequence>MRLRSDRERGEGQPRKTTTLHDIEAERALLGALLIDPRKVADIEGRLAADTFYDPLHRQIFGAMLAIPDRTAIDPITIKGKLSEAGVLDAATAERLRVIEESTLSAANVTHYVDIVADKALRRRLASVADEIGGLAVEAGSDTAALIDAAEKAVFEVTDQGRKGEPQLLKGVLKDTIELVKKMRSSKSAVTGMPTGIYQLDRRTTGFHPGELFILAARPGVGKTSLAMNMAVHAAARADPPRAVAVFNLEMPATQLALRMICSEARISQGKLKSGKLSDYDMGLIIQHAASLWEAPIYVDDSSSLSIMELRSKARRLKQQDPNLGFIVIDYLQLMSSRGKSESRQLEIAEISRGLKSLSKELSLPILALSQLSRDVEKNKRKPQLSDLRESGSIEQDADCVMFIHREPDAEPNGVGGPIPVELIIAKQRNGGIGGFDMVFMSEYTRFENAAEEGEGPPA</sequence>
<reference evidence="14 15" key="1">
    <citation type="submission" date="2015-08" db="EMBL/GenBank/DDBJ databases">
        <authorList>
            <person name="Babu N.S."/>
            <person name="Beckwith C.J."/>
            <person name="Beseler K.G."/>
            <person name="Brison A."/>
            <person name="Carone J.V."/>
            <person name="Caskin T.P."/>
            <person name="Diamond M."/>
            <person name="Durham M.E."/>
            <person name="Foxe J.M."/>
            <person name="Go M."/>
            <person name="Henderson B.A."/>
            <person name="Jones I.B."/>
            <person name="McGettigan J.A."/>
            <person name="Micheletti S.J."/>
            <person name="Nasrallah M.E."/>
            <person name="Ortiz D."/>
            <person name="Piller C.R."/>
            <person name="Privatt S.R."/>
            <person name="Schneider S.L."/>
            <person name="Sharp S."/>
            <person name="Smith T.C."/>
            <person name="Stanton J.D."/>
            <person name="Ullery H.E."/>
            <person name="Wilson R.J."/>
            <person name="Serrano M.G."/>
            <person name="Buck G."/>
            <person name="Lee V."/>
            <person name="Wang Y."/>
            <person name="Carvalho R."/>
            <person name="Voegtly L."/>
            <person name="Shi R."/>
            <person name="Duckworth R."/>
            <person name="Johnson A."/>
            <person name="Loviza R."/>
            <person name="Walstead R."/>
            <person name="Shah Z."/>
            <person name="Kiflezghi M."/>
            <person name="Wade K."/>
            <person name="Ball S.L."/>
            <person name="Bradley K.W."/>
            <person name="Asai D.J."/>
            <person name="Bowman C.A."/>
            <person name="Russell D.A."/>
            <person name="Pope W.H."/>
            <person name="Jacobs-Sera D."/>
            <person name="Hendrix R.W."/>
            <person name="Hatfull G.F."/>
        </authorList>
    </citation>
    <scope>NUCLEOTIDE SEQUENCE [LARGE SCALE GENOMIC DNA]</scope>
    <source>
        <strain evidence="14 15">DSM 27710</strain>
    </source>
</reference>
<evidence type="ECO:0000256" key="4">
    <source>
        <dbReference type="ARBA" id="ARBA00022741"/>
    </source>
</evidence>
<dbReference type="NCBIfam" id="TIGR00665">
    <property type="entry name" value="DnaB"/>
    <property type="match status" value="1"/>
</dbReference>
<comment type="similarity">
    <text evidence="1 12">Belongs to the helicase family. DnaB subfamily.</text>
</comment>
<dbReference type="Gene3D" id="3.40.50.300">
    <property type="entry name" value="P-loop containing nucleotide triphosphate hydrolases"/>
    <property type="match status" value="1"/>
</dbReference>
<dbReference type="SUPFAM" id="SSF48024">
    <property type="entry name" value="N-terminal domain of DnaB helicase"/>
    <property type="match status" value="1"/>
</dbReference>
<keyword evidence="4 12" id="KW-0547">Nucleotide-binding</keyword>
<dbReference type="KEGG" id="vin:AKJ08_2318"/>
<evidence type="ECO:0000256" key="6">
    <source>
        <dbReference type="ARBA" id="ARBA00022806"/>
    </source>
</evidence>
<dbReference type="PANTHER" id="PTHR30153:SF2">
    <property type="entry name" value="REPLICATIVE DNA HELICASE"/>
    <property type="match status" value="1"/>
</dbReference>
<dbReference type="Proteomes" id="UP000055590">
    <property type="component" value="Chromosome"/>
</dbReference>